<organism evidence="1 2">
    <name type="scientific">Tsuneonella litorea</name>
    <dbReference type="NCBI Taxonomy" id="2976475"/>
    <lineage>
        <taxon>Bacteria</taxon>
        <taxon>Pseudomonadati</taxon>
        <taxon>Pseudomonadota</taxon>
        <taxon>Alphaproteobacteria</taxon>
        <taxon>Sphingomonadales</taxon>
        <taxon>Erythrobacteraceae</taxon>
        <taxon>Tsuneonella</taxon>
    </lineage>
</organism>
<gene>
    <name evidence="1" type="ORF">N0B51_07470</name>
</gene>
<protein>
    <submittedName>
        <fullName evidence="1">Iron-sulfur cluster assembly scaffold protein</fullName>
    </submittedName>
</protein>
<accession>A0A9X2W155</accession>
<comment type="caution">
    <text evidence="1">The sequence shown here is derived from an EMBL/GenBank/DDBJ whole genome shotgun (WGS) entry which is preliminary data.</text>
</comment>
<sequence>MTAPARGGSALYTPDLLALAVSLGTLPFDPSMPLIGEARSRTCGSALLLSAALGDDRRIERLGLRVSACAVGQAAAALFANAATGCAEDEIAAARAQIAGWLAGLEPASAWPGLSVLEPARAHPARHGAILLPWDAALAALSKQESPR</sequence>
<dbReference type="AlphaFoldDB" id="A0A9X2W155"/>
<proteinExistence type="predicted"/>
<name>A0A9X2W155_9SPHN</name>
<reference evidence="1" key="1">
    <citation type="submission" date="2022-09" db="EMBL/GenBank/DDBJ databases">
        <title>The genome sequence of Tsuneonella sp. YG55.</title>
        <authorList>
            <person name="Liu Y."/>
        </authorList>
    </citation>
    <scope>NUCLEOTIDE SEQUENCE</scope>
    <source>
        <strain evidence="1">YG55</strain>
    </source>
</reference>
<dbReference type="Proteomes" id="UP001142648">
    <property type="component" value="Unassembled WGS sequence"/>
</dbReference>
<evidence type="ECO:0000313" key="2">
    <source>
        <dbReference type="Proteomes" id="UP001142648"/>
    </source>
</evidence>
<evidence type="ECO:0000313" key="1">
    <source>
        <dbReference type="EMBL" id="MCT2558817.1"/>
    </source>
</evidence>
<dbReference type="RefSeq" id="WP_259961688.1">
    <property type="nucleotide sequence ID" value="NZ_JAOAMV010000003.1"/>
</dbReference>
<dbReference type="Gene3D" id="3.90.1010.10">
    <property type="match status" value="1"/>
</dbReference>
<dbReference type="SUPFAM" id="SSF82649">
    <property type="entry name" value="SufE/NifU"/>
    <property type="match status" value="1"/>
</dbReference>
<dbReference type="EMBL" id="JAOAMV010000003">
    <property type="protein sequence ID" value="MCT2558817.1"/>
    <property type="molecule type" value="Genomic_DNA"/>
</dbReference>
<keyword evidence="2" id="KW-1185">Reference proteome</keyword>